<dbReference type="STRING" id="666681.M301_0717"/>
<name>D7DNT4_METV0</name>
<dbReference type="KEGG" id="meh:M301_0717"/>
<proteinExistence type="predicted"/>
<dbReference type="EMBL" id="CP002056">
    <property type="protein sequence ID" value="ADI29101.1"/>
    <property type="molecule type" value="Genomic_DNA"/>
</dbReference>
<evidence type="ECO:0000313" key="1">
    <source>
        <dbReference type="EMBL" id="ADI29101.1"/>
    </source>
</evidence>
<organism evidence="1 2">
    <name type="scientific">Methylotenera versatilis (strain 301)</name>
    <dbReference type="NCBI Taxonomy" id="666681"/>
    <lineage>
        <taxon>Bacteria</taxon>
        <taxon>Pseudomonadati</taxon>
        <taxon>Pseudomonadota</taxon>
        <taxon>Betaproteobacteria</taxon>
        <taxon>Nitrosomonadales</taxon>
        <taxon>Methylophilaceae</taxon>
        <taxon>Methylotenera</taxon>
    </lineage>
</organism>
<dbReference type="PANTHER" id="PTHR39327">
    <property type="match status" value="1"/>
</dbReference>
<dbReference type="HOGENOM" id="CLU_085651_0_0_4"/>
<dbReference type="InterPro" id="IPR010319">
    <property type="entry name" value="Transglutaminase-like_Cys_pept"/>
</dbReference>
<dbReference type="eggNOG" id="COG3672">
    <property type="taxonomic scope" value="Bacteria"/>
</dbReference>
<accession>D7DNT4</accession>
<dbReference type="Pfam" id="PF06035">
    <property type="entry name" value="Peptidase_C93"/>
    <property type="match status" value="1"/>
</dbReference>
<gene>
    <name evidence="1" type="ordered locus">M301_0717</name>
</gene>
<dbReference type="SUPFAM" id="SSF54001">
    <property type="entry name" value="Cysteine proteinases"/>
    <property type="match status" value="1"/>
</dbReference>
<keyword evidence="2" id="KW-1185">Reference proteome</keyword>
<reference evidence="2" key="1">
    <citation type="submission" date="2010-05" db="EMBL/GenBank/DDBJ databases">
        <title>Complete sequence of Methylotenera sp. 301.</title>
        <authorList>
            <person name="Lucas S."/>
            <person name="Copeland A."/>
            <person name="Lapidus A."/>
            <person name="Cheng J.-F."/>
            <person name="Bruce D."/>
            <person name="Goodwin L."/>
            <person name="Pitluck S."/>
            <person name="Clum A."/>
            <person name="Land M."/>
            <person name="Hauser L."/>
            <person name="Kyrpides N."/>
            <person name="Ivanova N."/>
            <person name="Chistoservova L."/>
            <person name="Kalyuzhnaya M."/>
            <person name="Woyke T."/>
        </authorList>
    </citation>
    <scope>NUCLEOTIDE SEQUENCE [LARGE SCALE GENOMIC DNA]</scope>
    <source>
        <strain evidence="2">301</strain>
    </source>
</reference>
<sequence length="213" mass="24086">MIALVFFCVTGIYAASCDFNKLSSLAKQRYGDEAYQDVVELQQLITQLKTATEAEKLKQINDFFNRKINYAEDIDLWGKSDYWATPLEAIGRQAGDCEDYSIAKYVFLKVLNVPNDKLRLTYVRAELNFDGIRTVRAHMVLSYYPTPQSTPLILDSLKPEILPASSRPDLTPIFSFNDKGIWVGSSSKPKGEATSHLSKWLDVLTRMQADGIE</sequence>
<protein>
    <submittedName>
        <fullName evidence="1">Transglutaminase family protein cysteine peptidase BTLCP</fullName>
    </submittedName>
</protein>
<dbReference type="AlphaFoldDB" id="D7DNT4"/>
<reference evidence="1 2" key="2">
    <citation type="journal article" date="2011" name="J. Bacteriol.">
        <title>Genomes of three methylotrophs from a single niche uncover genetic and metabolic divergence of Methylophilaceae.</title>
        <authorList>
            <person name="Lapidus A."/>
            <person name="Clum A."/>
            <person name="Labutti K."/>
            <person name="Kaluzhnaya M.G."/>
            <person name="Lim S."/>
            <person name="Beck D.A."/>
            <person name="Glavina Del Rio T."/>
            <person name="Nolan M."/>
            <person name="Mavromatis K."/>
            <person name="Huntemann M."/>
            <person name="Lucas S."/>
            <person name="Lidstrom M.E."/>
            <person name="Ivanova N."/>
            <person name="Chistoserdova L."/>
        </authorList>
    </citation>
    <scope>NUCLEOTIDE SEQUENCE [LARGE SCALE GENOMIC DNA]</scope>
    <source>
        <strain evidence="1 2">301</strain>
    </source>
</reference>
<evidence type="ECO:0000313" key="2">
    <source>
        <dbReference type="Proteomes" id="UP000000383"/>
    </source>
</evidence>
<dbReference type="RefSeq" id="WP_013147417.1">
    <property type="nucleotide sequence ID" value="NC_014207.1"/>
</dbReference>
<dbReference type="Gene3D" id="3.10.620.30">
    <property type="match status" value="1"/>
</dbReference>
<dbReference type="InterPro" id="IPR038765">
    <property type="entry name" value="Papain-like_cys_pep_sf"/>
</dbReference>
<dbReference type="PANTHER" id="PTHR39327:SF1">
    <property type="entry name" value="BLR5470 PROTEIN"/>
    <property type="match status" value="1"/>
</dbReference>
<dbReference type="Proteomes" id="UP000000383">
    <property type="component" value="Chromosome"/>
</dbReference>